<keyword evidence="2" id="KW-0472">Membrane</keyword>
<keyword evidence="2" id="KW-0449">Lipoprotein</keyword>
<sequence>MSVTFHKISGVPATMAALLFLAGCAVGPDFQAPPPPDVTGFTPEPLTKPTGAADTVGGAAQYFNAGQDIPGQWWALFHAPALDRLVTQALAANPDIKAAQAALRQARELALAQGGAYYPSVDASFSTSRQRTSGAQQGQSGTSSIYSVATSSLSVSYDLDVFGATQRSVESAEAEAEYQRFQLEATALTLSSNVVNAALQDASLRGQIEATREIIEAQSEQLDVVRRQFTLGGVSQADVLAQESTLAQTRATLPPLEKQLALQRNLLTALAGRFPSQEVAETFSLASIDLPQDLPVSLPSQLVRNRPDVQAAEATLHQANAQLGVAIANQFPKFTLSAGWGSAADGVDGLFGSAASGLWSLSAGITQPIFHGGTLEHQRRAAEAGLDKSAAQYQSTVLSAFRDVADALRALQADAETLKAQLAAERSAGASLELSRRQFAAGAISYLTLLNAERTYQQSRISLVLAQAARYTDTVALFQALGGGWWNRTDDTANDTLRK</sequence>
<dbReference type="Pfam" id="PF02321">
    <property type="entry name" value="OEP"/>
    <property type="match status" value="2"/>
</dbReference>
<comment type="caution">
    <text evidence="4">The sequence shown here is derived from an EMBL/GenBank/DDBJ whole genome shotgun (WGS) entry which is preliminary data.</text>
</comment>
<feature type="chain" id="PRO_5014487202" description="RND transporter" evidence="2">
    <location>
        <begin position="32"/>
        <end position="499"/>
    </location>
</feature>
<evidence type="ECO:0000313" key="5">
    <source>
        <dbReference type="Proteomes" id="UP000233293"/>
    </source>
</evidence>
<evidence type="ECO:0000256" key="1">
    <source>
        <dbReference type="ARBA" id="ARBA00007613"/>
    </source>
</evidence>
<keyword evidence="2" id="KW-0732">Signal</keyword>
<dbReference type="NCBIfam" id="TIGR01845">
    <property type="entry name" value="outer_NodT"/>
    <property type="match status" value="1"/>
</dbReference>
<name>A0A2N3PT14_9PROT</name>
<feature type="coiled-coil region" evidence="3">
    <location>
        <begin position="401"/>
        <end position="428"/>
    </location>
</feature>
<dbReference type="GO" id="GO:0005886">
    <property type="term" value="C:plasma membrane"/>
    <property type="evidence" value="ECO:0007669"/>
    <property type="project" value="UniProtKB-SubCell"/>
</dbReference>
<dbReference type="InterPro" id="IPR010131">
    <property type="entry name" value="MdtP/NodT-like"/>
</dbReference>
<proteinExistence type="inferred from homology"/>
<evidence type="ECO:0000256" key="2">
    <source>
        <dbReference type="RuleBase" id="RU362097"/>
    </source>
</evidence>
<evidence type="ECO:0008006" key="6">
    <source>
        <dbReference type="Google" id="ProtNLM"/>
    </source>
</evidence>
<comment type="similarity">
    <text evidence="1 2">Belongs to the outer membrane factor (OMF) (TC 1.B.17) family.</text>
</comment>
<reference evidence="5" key="1">
    <citation type="submission" date="2017-12" db="EMBL/GenBank/DDBJ databases">
        <title>Draft genome sequence of Telmatospirillum siberiense 26-4b1T, an acidotolerant peatland alphaproteobacterium potentially involved in sulfur cycling.</title>
        <authorList>
            <person name="Hausmann B."/>
            <person name="Pjevac P."/>
            <person name="Schreck K."/>
            <person name="Herbold C.W."/>
            <person name="Daims H."/>
            <person name="Wagner M."/>
            <person name="Pester M."/>
            <person name="Loy A."/>
        </authorList>
    </citation>
    <scope>NUCLEOTIDE SEQUENCE [LARGE SCALE GENOMIC DNA]</scope>
    <source>
        <strain evidence="5">26-4b1</strain>
    </source>
</reference>
<dbReference type="PROSITE" id="PS51257">
    <property type="entry name" value="PROKAR_LIPOPROTEIN"/>
    <property type="match status" value="1"/>
</dbReference>
<gene>
    <name evidence="4" type="ORF">CWS72_15900</name>
</gene>
<comment type="subcellular location">
    <subcellularLocation>
        <location evidence="2">Cell membrane</location>
        <topology evidence="2">Lipid-anchor</topology>
    </subcellularLocation>
</comment>
<keyword evidence="2" id="KW-0812">Transmembrane</keyword>
<dbReference type="GO" id="GO:0015562">
    <property type="term" value="F:efflux transmembrane transporter activity"/>
    <property type="evidence" value="ECO:0007669"/>
    <property type="project" value="InterPro"/>
</dbReference>
<dbReference type="SUPFAM" id="SSF56954">
    <property type="entry name" value="Outer membrane efflux proteins (OEP)"/>
    <property type="match status" value="1"/>
</dbReference>
<dbReference type="Gene3D" id="1.20.1600.10">
    <property type="entry name" value="Outer membrane efflux proteins (OEP)"/>
    <property type="match status" value="1"/>
</dbReference>
<dbReference type="EMBL" id="PIUM01000019">
    <property type="protein sequence ID" value="PKU23550.1"/>
    <property type="molecule type" value="Genomic_DNA"/>
</dbReference>
<dbReference type="Gene3D" id="2.20.200.10">
    <property type="entry name" value="Outer membrane efflux proteins (OEP)"/>
    <property type="match status" value="1"/>
</dbReference>
<dbReference type="OrthoDB" id="9783100at2"/>
<accession>A0A2N3PT14</accession>
<keyword evidence="5" id="KW-1185">Reference proteome</keyword>
<dbReference type="PANTHER" id="PTHR30203">
    <property type="entry name" value="OUTER MEMBRANE CATION EFFLUX PROTEIN"/>
    <property type="match status" value="1"/>
</dbReference>
<evidence type="ECO:0000313" key="4">
    <source>
        <dbReference type="EMBL" id="PKU23550.1"/>
    </source>
</evidence>
<dbReference type="InterPro" id="IPR003423">
    <property type="entry name" value="OMP_efflux"/>
</dbReference>
<organism evidence="4 5">
    <name type="scientific">Telmatospirillum siberiense</name>
    <dbReference type="NCBI Taxonomy" id="382514"/>
    <lineage>
        <taxon>Bacteria</taxon>
        <taxon>Pseudomonadati</taxon>
        <taxon>Pseudomonadota</taxon>
        <taxon>Alphaproteobacteria</taxon>
        <taxon>Rhodospirillales</taxon>
        <taxon>Rhodospirillaceae</taxon>
        <taxon>Telmatospirillum</taxon>
    </lineage>
</organism>
<keyword evidence="2" id="KW-1134">Transmembrane beta strand</keyword>
<dbReference type="Proteomes" id="UP000233293">
    <property type="component" value="Unassembled WGS sequence"/>
</dbReference>
<feature type="signal peptide" evidence="2">
    <location>
        <begin position="1"/>
        <end position="31"/>
    </location>
</feature>
<keyword evidence="3" id="KW-0175">Coiled coil</keyword>
<dbReference type="PANTHER" id="PTHR30203:SF33">
    <property type="entry name" value="BLR4455 PROTEIN"/>
    <property type="match status" value="1"/>
</dbReference>
<protein>
    <recommendedName>
        <fullName evidence="6">RND transporter</fullName>
    </recommendedName>
</protein>
<keyword evidence="2" id="KW-0564">Palmitate</keyword>
<dbReference type="AlphaFoldDB" id="A0A2N3PT14"/>
<evidence type="ECO:0000256" key="3">
    <source>
        <dbReference type="SAM" id="Coils"/>
    </source>
</evidence>